<sequence length="1433" mass="160022">MVEKCGKELEDLGNELETRVVKEHGKFGRFQSDVIWPFKEKEIKSHIDSIQRFRTLIANIISLSTHSISVETHQKIDGLRNEHEKHQIIEWLGLSGSCYPVITLEDEACPETLEWFFTSPEYLTWKDDNPSLLWCHGKPGAGKTTLSVVTFDNLQTEFGDGLILHHFCDFSERNQQTSSAVVKNLLHQVLNQANDDQIAKLRKHREKTKAILKLSSLSSILIDVCSIQSTFLVVDALDEFDDRKNLYPVFKQLVQAGWHVIATSRALPDIADAFRNHPQIEIEASKSDLEIYVAHRLTESDFDTISGNKSILDAIVDKADGIFLLARLIMDRLLELTTVKEMRRFLEHMPSTVYDGYLSSLDRILALPPSRSSLALRIIGWITHAERRLQVSEVLHAFAFEEGSAEVDEDNIPSLKLVLQVCIGIVSTDTETATLGLIHSTAHEFFRQLPQLQGTQLDIASTSVGYLSLPSLSTPCPNLDTLSCRLRDMPFLAYAAKYWGGHAKRVEEPLSPQIQAFLLNEDVASASFQLLHIGEWKNQELAAAVFASLPCRQNPLHIAAYWGLDFTLKSLLSMGGDAATQDSDGWTPLHWAASNGHESTIAILIDHGVDINSRDSKGWTPLFWACFRGLPSIVSCLLEKGAEHRVRSVTGWTCLHWAISRRHNEIITMLLQHHRDFTHRAASITVPIGTLTIARLKEVQTVKNRAAECASGDETLLELAASAEDGDVFTVLLQDFDPSNKQPAAFCEEHLNTWWSAQRFDRPPIGNVWRVWNKADGLYQDAYLRDPLEAHGTDWKTRLLQVAIKDDKLHVAQMLLELGANPNTPLGPHKRMAIHVAAFRRDPCFVELLLKWRKDCVSLQDKEGRTALHLAVLHGFESSVKILLEYGAHVNCQDKDGNTPLFIACGFDSGTSGSNKDDPIQSLPLRIVQILLQHGADISVVNENGQTPLYCAIEEGATPEVIQTLINAGASISSLDSEGRSAIDVYFQCGWKESNETLVLLLNQSGEDRTTTYPLVALRYRKWDNFRYLGDRGIHPQKGDLVGNTDIACKAFEDGEPEILQQVLKEGAVLQFGENYLFYGVPSLVGRYNGNIDTVATSLAILQDTNPQMLDPESMTRALHQVIHNGPDQLLQLLVDYGADIYHGGDGKMDAVLLCALHGNWEFLPCLFRTHSSRPPPPDHWLASLAEPIHALDSDRPTALIRAMKLANKLDRQTWVGRGRMTPLNMAMQRGDMKTVELIFALDTDCDINAGDQYGWTSLHYAVYHGREYVVDLLLDRGANVNARASKWAIEWSLESPSLYPNQDWAGLPLHLAAIFSRQEIVEKLLKAGADVNAKLVETEDSEHRALGQGTPLHLLLSTGPFNAGGGRGLDDTGTRMRLAQFLIDSGAAIEGVVDHLDLANVLRFEAWEELWDKLRVGITERATTTTILMNNH</sequence>
<evidence type="ECO:0000256" key="2">
    <source>
        <dbReference type="ARBA" id="ARBA00023043"/>
    </source>
</evidence>
<dbReference type="InterPro" id="IPR027417">
    <property type="entry name" value="P-loop_NTPase"/>
</dbReference>
<dbReference type="PANTHER" id="PTHR24123">
    <property type="entry name" value="ANKYRIN REPEAT-CONTAINING"/>
    <property type="match status" value="1"/>
</dbReference>
<dbReference type="EMBL" id="JANBPK010000847">
    <property type="protein sequence ID" value="KAJ2930181.1"/>
    <property type="molecule type" value="Genomic_DNA"/>
</dbReference>
<feature type="repeat" description="ANK" evidence="3">
    <location>
        <begin position="863"/>
        <end position="895"/>
    </location>
</feature>
<dbReference type="Gene3D" id="3.40.50.300">
    <property type="entry name" value="P-loop containing nucleotide triphosphate hydrolases"/>
    <property type="match status" value="1"/>
</dbReference>
<accession>A0A9W8J866</accession>
<dbReference type="Proteomes" id="UP001140091">
    <property type="component" value="Unassembled WGS sequence"/>
</dbReference>
<dbReference type="Pfam" id="PF00023">
    <property type="entry name" value="Ank"/>
    <property type="match status" value="2"/>
</dbReference>
<dbReference type="Pfam" id="PF24883">
    <property type="entry name" value="NPHP3_N"/>
    <property type="match status" value="1"/>
</dbReference>
<comment type="caution">
    <text evidence="5">The sequence shown here is derived from an EMBL/GenBank/DDBJ whole genome shotgun (WGS) entry which is preliminary data.</text>
</comment>
<dbReference type="PRINTS" id="PR01415">
    <property type="entry name" value="ANKYRIN"/>
</dbReference>
<dbReference type="PROSITE" id="PS50297">
    <property type="entry name" value="ANK_REP_REGION"/>
    <property type="match status" value="5"/>
</dbReference>
<evidence type="ECO:0000313" key="5">
    <source>
        <dbReference type="EMBL" id="KAJ2930181.1"/>
    </source>
</evidence>
<feature type="repeat" description="ANK" evidence="3">
    <location>
        <begin position="944"/>
        <end position="977"/>
    </location>
</feature>
<keyword evidence="1" id="KW-0677">Repeat</keyword>
<dbReference type="InterPro" id="IPR051165">
    <property type="entry name" value="Multifunctional_ANK_Repeat"/>
</dbReference>
<evidence type="ECO:0000256" key="3">
    <source>
        <dbReference type="PROSITE-ProRule" id="PRU00023"/>
    </source>
</evidence>
<feature type="domain" description="Nephrocystin 3-like N-terminal" evidence="4">
    <location>
        <begin position="112"/>
        <end position="265"/>
    </location>
</feature>
<feature type="repeat" description="ANK" evidence="3">
    <location>
        <begin position="617"/>
        <end position="649"/>
    </location>
</feature>
<dbReference type="Gene3D" id="1.25.40.20">
    <property type="entry name" value="Ankyrin repeat-containing domain"/>
    <property type="match status" value="6"/>
</dbReference>
<reference evidence="5" key="1">
    <citation type="submission" date="2022-06" db="EMBL/GenBank/DDBJ databases">
        <title>Genome Sequence of Candolleomyces eurysporus.</title>
        <authorList>
            <person name="Buettner E."/>
        </authorList>
    </citation>
    <scope>NUCLEOTIDE SEQUENCE</scope>
    <source>
        <strain evidence="5">VTCC 930004</strain>
    </source>
</reference>
<proteinExistence type="predicted"/>
<feature type="repeat" description="ANK" evidence="3">
    <location>
        <begin position="1309"/>
        <end position="1337"/>
    </location>
</feature>
<protein>
    <recommendedName>
        <fullName evidence="4">Nephrocystin 3-like N-terminal domain-containing protein</fullName>
    </recommendedName>
</protein>
<dbReference type="SUPFAM" id="SSF52540">
    <property type="entry name" value="P-loop containing nucleoside triphosphate hydrolases"/>
    <property type="match status" value="1"/>
</dbReference>
<dbReference type="InterPro" id="IPR056884">
    <property type="entry name" value="NPHP3-like_N"/>
</dbReference>
<feature type="repeat" description="ANK" evidence="3">
    <location>
        <begin position="584"/>
        <end position="616"/>
    </location>
</feature>
<evidence type="ECO:0000256" key="1">
    <source>
        <dbReference type="ARBA" id="ARBA00022737"/>
    </source>
</evidence>
<gene>
    <name evidence="5" type="ORF">H1R20_g6860</name>
</gene>
<evidence type="ECO:0000313" key="6">
    <source>
        <dbReference type="Proteomes" id="UP001140091"/>
    </source>
</evidence>
<dbReference type="InterPro" id="IPR002110">
    <property type="entry name" value="Ankyrin_rpt"/>
</dbReference>
<dbReference type="OrthoDB" id="194358at2759"/>
<dbReference type="SUPFAM" id="SSF48403">
    <property type="entry name" value="Ankyrin repeat"/>
    <property type="match status" value="3"/>
</dbReference>
<dbReference type="PANTHER" id="PTHR24123:SF141">
    <property type="entry name" value="ANKYRIN 2, ISOFORM U"/>
    <property type="match status" value="1"/>
</dbReference>
<keyword evidence="2 3" id="KW-0040">ANK repeat</keyword>
<dbReference type="InterPro" id="IPR036770">
    <property type="entry name" value="Ankyrin_rpt-contain_sf"/>
</dbReference>
<feature type="non-terminal residue" evidence="5">
    <location>
        <position position="1433"/>
    </location>
</feature>
<feature type="repeat" description="ANK" evidence="3">
    <location>
        <begin position="1254"/>
        <end position="1286"/>
    </location>
</feature>
<feature type="repeat" description="ANK" evidence="3">
    <location>
        <begin position="896"/>
        <end position="943"/>
    </location>
</feature>
<dbReference type="Pfam" id="PF12796">
    <property type="entry name" value="Ank_2"/>
    <property type="match status" value="3"/>
</dbReference>
<organism evidence="5 6">
    <name type="scientific">Candolleomyces eurysporus</name>
    <dbReference type="NCBI Taxonomy" id="2828524"/>
    <lineage>
        <taxon>Eukaryota</taxon>
        <taxon>Fungi</taxon>
        <taxon>Dikarya</taxon>
        <taxon>Basidiomycota</taxon>
        <taxon>Agaricomycotina</taxon>
        <taxon>Agaricomycetes</taxon>
        <taxon>Agaricomycetidae</taxon>
        <taxon>Agaricales</taxon>
        <taxon>Agaricineae</taxon>
        <taxon>Psathyrellaceae</taxon>
        <taxon>Candolleomyces</taxon>
    </lineage>
</organism>
<name>A0A9W8J866_9AGAR</name>
<evidence type="ECO:0000259" key="4">
    <source>
        <dbReference type="Pfam" id="PF24883"/>
    </source>
</evidence>
<dbReference type="SMART" id="SM00248">
    <property type="entry name" value="ANK"/>
    <property type="match status" value="13"/>
</dbReference>
<dbReference type="PROSITE" id="PS50088">
    <property type="entry name" value="ANK_REPEAT"/>
    <property type="match status" value="7"/>
</dbReference>
<keyword evidence="6" id="KW-1185">Reference proteome</keyword>
<dbReference type="Pfam" id="PF13637">
    <property type="entry name" value="Ank_4"/>
    <property type="match status" value="1"/>
</dbReference>